<feature type="transmembrane region" description="Helical" evidence="1">
    <location>
        <begin position="62"/>
        <end position="85"/>
    </location>
</feature>
<sequence>MQKPLMTPEEARRDHEEMLRFMAKRFAMGLGLGLVCAALVFLLDIGTLGTRVARTDNPIIPIFLIAVPMGLTFGAIVLCIAIWVLPYEAKYAKERGEGREPF</sequence>
<proteinExistence type="predicted"/>
<keyword evidence="3" id="KW-1185">Reference proteome</keyword>
<feature type="transmembrane region" description="Helical" evidence="1">
    <location>
        <begin position="21"/>
        <end position="42"/>
    </location>
</feature>
<reference evidence="2" key="2">
    <citation type="submission" date="2023-07" db="EMBL/GenBank/DDBJ databases">
        <authorList>
            <person name="Shen H."/>
        </authorList>
    </citation>
    <scope>NUCLEOTIDE SEQUENCE</scope>
    <source>
        <strain evidence="2">TNR-22</strain>
    </source>
</reference>
<reference evidence="2" key="1">
    <citation type="journal article" date="2015" name="Int. J. Syst. Evol. Microbiol.">
        <title>Rhizobium alvei sp. nov., isolated from a freshwater river.</title>
        <authorList>
            <person name="Sheu S.Y."/>
            <person name="Huang H.W."/>
            <person name="Young C.C."/>
            <person name="Chen W.M."/>
        </authorList>
    </citation>
    <scope>NUCLEOTIDE SEQUENCE</scope>
    <source>
        <strain evidence="2">TNR-22</strain>
    </source>
</reference>
<gene>
    <name evidence="2" type="ORF">Q4481_19965</name>
</gene>
<keyword evidence="1" id="KW-0812">Transmembrane</keyword>
<evidence type="ECO:0000313" key="2">
    <source>
        <dbReference type="EMBL" id="MDO6966233.1"/>
    </source>
</evidence>
<comment type="caution">
    <text evidence="2">The sequence shown here is derived from an EMBL/GenBank/DDBJ whole genome shotgun (WGS) entry which is preliminary data.</text>
</comment>
<organism evidence="2 3">
    <name type="scientific">Rhizobium alvei</name>
    <dbReference type="NCBI Taxonomy" id="1132659"/>
    <lineage>
        <taxon>Bacteria</taxon>
        <taxon>Pseudomonadati</taxon>
        <taxon>Pseudomonadota</taxon>
        <taxon>Alphaproteobacteria</taxon>
        <taxon>Hyphomicrobiales</taxon>
        <taxon>Rhizobiaceae</taxon>
        <taxon>Rhizobium/Agrobacterium group</taxon>
        <taxon>Rhizobium</taxon>
    </lineage>
</organism>
<evidence type="ECO:0000256" key="1">
    <source>
        <dbReference type="SAM" id="Phobius"/>
    </source>
</evidence>
<keyword evidence="1" id="KW-1133">Transmembrane helix</keyword>
<dbReference type="EMBL" id="JAUOZU010000016">
    <property type="protein sequence ID" value="MDO6966233.1"/>
    <property type="molecule type" value="Genomic_DNA"/>
</dbReference>
<name>A0ABT8YS89_9HYPH</name>
<dbReference type="Proteomes" id="UP001174932">
    <property type="component" value="Unassembled WGS sequence"/>
</dbReference>
<evidence type="ECO:0000313" key="3">
    <source>
        <dbReference type="Proteomes" id="UP001174932"/>
    </source>
</evidence>
<dbReference type="RefSeq" id="WP_304378153.1">
    <property type="nucleotide sequence ID" value="NZ_JAUOZU010000016.1"/>
</dbReference>
<protein>
    <recommendedName>
        <fullName evidence="4">DUF3098 domain-containing protein</fullName>
    </recommendedName>
</protein>
<accession>A0ABT8YS89</accession>
<evidence type="ECO:0008006" key="4">
    <source>
        <dbReference type="Google" id="ProtNLM"/>
    </source>
</evidence>
<keyword evidence="1" id="KW-0472">Membrane</keyword>